<dbReference type="Proteomes" id="UP000000239">
    <property type="component" value="Chromosome"/>
</dbReference>
<dbReference type="OrthoDB" id="7066769at2"/>
<gene>
    <name evidence="1" type="ordered locus">Csal_2265</name>
</gene>
<dbReference type="PANTHER" id="PTHR37625:SF4">
    <property type="entry name" value="OUTER MEMBRANE LIPOPROTEIN"/>
    <property type="match status" value="1"/>
</dbReference>
<keyword evidence="1" id="KW-0449">Lipoprotein</keyword>
<sequence>MRASIRNWGMLLLLLSVTGCGVADRVGNRFEGTWAGDLFGNRERVRVTVDAAAMVNPDVDGDPLSVVIRIYQLSERAPFATASPRALWGDGKSVLGSSLISQREITVLPSEEKVDTSALDPKAQFIGVAAFYRNTVDGRWHVLFDADELRRDGLLSASEGIRLHLVDDRIEIERGHDLLDG</sequence>
<evidence type="ECO:0000313" key="2">
    <source>
        <dbReference type="Proteomes" id="UP000000239"/>
    </source>
</evidence>
<dbReference type="EMBL" id="CP000285">
    <property type="protein sequence ID" value="ABE59615.1"/>
    <property type="molecule type" value="Genomic_DNA"/>
</dbReference>
<dbReference type="eggNOG" id="COG3521">
    <property type="taxonomic scope" value="Bacteria"/>
</dbReference>
<protein>
    <submittedName>
        <fullName evidence="1">Lipoprotein, putative</fullName>
    </submittedName>
</protein>
<dbReference type="InterPro" id="IPR017734">
    <property type="entry name" value="T6SS_SciN"/>
</dbReference>
<organism evidence="1 2">
    <name type="scientific">Chromohalobacter israelensis (strain ATCC BAA-138 / DSM 3043 / CIP 106854 / NCIMB 13768 / 1H11)</name>
    <name type="common">Chromohalobacter salexigens</name>
    <dbReference type="NCBI Taxonomy" id="290398"/>
    <lineage>
        <taxon>Bacteria</taxon>
        <taxon>Pseudomonadati</taxon>
        <taxon>Pseudomonadota</taxon>
        <taxon>Gammaproteobacteria</taxon>
        <taxon>Oceanospirillales</taxon>
        <taxon>Halomonadaceae</taxon>
        <taxon>Chromohalobacter</taxon>
    </lineage>
</organism>
<accession>Q1QV93</accession>
<dbReference type="Pfam" id="PF12790">
    <property type="entry name" value="T6SS-SciN"/>
    <property type="match status" value="1"/>
</dbReference>
<keyword evidence="2" id="KW-1185">Reference proteome</keyword>
<name>Q1QV93_CHRI1</name>
<reference evidence="1 2" key="1">
    <citation type="journal article" date="2011" name="Stand. Genomic Sci.">
        <title>Complete genome sequence of the halophilic and highly halotolerant Chromohalobacter salexigens type strain (1H11(T)).</title>
        <authorList>
            <person name="Copeland A."/>
            <person name="O'Connor K."/>
            <person name="Lucas S."/>
            <person name="Lapidus A."/>
            <person name="Berry K.W."/>
            <person name="Detter J.C."/>
            <person name="Del Rio T.G."/>
            <person name="Hammon N."/>
            <person name="Dalin E."/>
            <person name="Tice H."/>
            <person name="Pitluck S."/>
            <person name="Bruce D."/>
            <person name="Goodwin L."/>
            <person name="Han C."/>
            <person name="Tapia R."/>
            <person name="Saunders E."/>
            <person name="Schmutz J."/>
            <person name="Brettin T."/>
            <person name="Larimer F."/>
            <person name="Land M."/>
            <person name="Hauser L."/>
            <person name="Vargas C."/>
            <person name="Nieto J.J."/>
            <person name="Kyrpides N.C."/>
            <person name="Ivanova N."/>
            <person name="Goker M."/>
            <person name="Klenk H.P."/>
            <person name="Csonka L.N."/>
            <person name="Woyke T."/>
        </authorList>
    </citation>
    <scope>NUCLEOTIDE SEQUENCE [LARGE SCALE GENOMIC DNA]</scope>
    <source>
        <strain evidence="2">ATCC BAA-138 / DSM 3043 / CIP 106854 / NCIMB 13768 / 1H11</strain>
    </source>
</reference>
<dbReference type="InterPro" id="IPR038706">
    <property type="entry name" value="Type_VI_SciN-like_sf"/>
</dbReference>
<dbReference type="Gene3D" id="2.60.40.4150">
    <property type="entry name" value="Type VI secretion system, lipoprotein SciN"/>
    <property type="match status" value="1"/>
</dbReference>
<proteinExistence type="predicted"/>
<dbReference type="NCBIfam" id="TIGR03352">
    <property type="entry name" value="VI_chp_3"/>
    <property type="match status" value="1"/>
</dbReference>
<dbReference type="AlphaFoldDB" id="Q1QV93"/>
<evidence type="ECO:0000313" key="1">
    <source>
        <dbReference type="EMBL" id="ABE59615.1"/>
    </source>
</evidence>
<dbReference type="PANTHER" id="PTHR37625">
    <property type="entry name" value="OUTER MEMBRANE LIPOPROTEIN-RELATED"/>
    <property type="match status" value="1"/>
</dbReference>
<dbReference type="PROSITE" id="PS51257">
    <property type="entry name" value="PROKAR_LIPOPROTEIN"/>
    <property type="match status" value="1"/>
</dbReference>
<dbReference type="HOGENOM" id="CLU_100978_0_0_6"/>
<dbReference type="KEGG" id="csa:Csal_2265"/>
<dbReference type="STRING" id="290398.Csal_2265"/>